<keyword evidence="3" id="KW-1185">Reference proteome</keyword>
<sequence length="342" mass="39403">MIAQAAVLIDWILNIYWGRSLLQPRAKGAYVDMLDHIGSVTPAPYSKEIQSRTASPRQGKEATGIKKQKRILFLLTLFLRAFSKKKKRQQHFSSFDSELHLHGNASTISKNVKGKWLITLSLVFGLLYILSTIIASQLFIAGGTIPCLPTNFRLLFVYSERALMYFYFGKRLQLTFKNTAYAYSKVFLFVLLWIFLPLFVTGLVWYYYRSWHCTTSGIVEGYAVLVVLDCLYAIGLWCLFVSKMRQVIKQMNLSSRPAADNKSSEPLRIKRIINKFTILSSVMVVSSLISYILYLWLWTAPVLVDIVINGLGLVLSFQRYHLWYLFCCVTCRRCCEPKDLWT</sequence>
<gene>
    <name evidence="2" type="ORF">RFI_08894</name>
</gene>
<dbReference type="EMBL" id="ASPP01006789">
    <property type="protein sequence ID" value="ETO28235.1"/>
    <property type="molecule type" value="Genomic_DNA"/>
</dbReference>
<evidence type="ECO:0000313" key="2">
    <source>
        <dbReference type="EMBL" id="ETO28235.1"/>
    </source>
</evidence>
<feature type="transmembrane region" description="Helical" evidence="1">
    <location>
        <begin position="298"/>
        <end position="317"/>
    </location>
</feature>
<comment type="caution">
    <text evidence="2">The sequence shown here is derived from an EMBL/GenBank/DDBJ whole genome shotgun (WGS) entry which is preliminary data.</text>
</comment>
<organism evidence="2 3">
    <name type="scientific">Reticulomyxa filosa</name>
    <dbReference type="NCBI Taxonomy" id="46433"/>
    <lineage>
        <taxon>Eukaryota</taxon>
        <taxon>Sar</taxon>
        <taxon>Rhizaria</taxon>
        <taxon>Retaria</taxon>
        <taxon>Foraminifera</taxon>
        <taxon>Monothalamids</taxon>
        <taxon>Reticulomyxidae</taxon>
        <taxon>Reticulomyxa</taxon>
    </lineage>
</organism>
<keyword evidence="1" id="KW-0472">Membrane</keyword>
<keyword evidence="1" id="KW-0812">Transmembrane</keyword>
<feature type="transmembrane region" description="Helical" evidence="1">
    <location>
        <begin position="220"/>
        <end position="241"/>
    </location>
</feature>
<evidence type="ECO:0000313" key="3">
    <source>
        <dbReference type="Proteomes" id="UP000023152"/>
    </source>
</evidence>
<name>X6NPL5_RETFI</name>
<reference evidence="2 3" key="1">
    <citation type="journal article" date="2013" name="Curr. Biol.">
        <title>The Genome of the Foraminiferan Reticulomyxa filosa.</title>
        <authorList>
            <person name="Glockner G."/>
            <person name="Hulsmann N."/>
            <person name="Schleicher M."/>
            <person name="Noegel A.A."/>
            <person name="Eichinger L."/>
            <person name="Gallinger C."/>
            <person name="Pawlowski J."/>
            <person name="Sierra R."/>
            <person name="Euteneuer U."/>
            <person name="Pillet L."/>
            <person name="Moustafa A."/>
            <person name="Platzer M."/>
            <person name="Groth M."/>
            <person name="Szafranski K."/>
            <person name="Schliwa M."/>
        </authorList>
    </citation>
    <scope>NUCLEOTIDE SEQUENCE [LARGE SCALE GENOMIC DNA]</scope>
</reference>
<feature type="transmembrane region" description="Helical" evidence="1">
    <location>
        <begin position="180"/>
        <end position="208"/>
    </location>
</feature>
<feature type="transmembrane region" description="Helical" evidence="1">
    <location>
        <begin position="272"/>
        <end position="292"/>
    </location>
</feature>
<dbReference type="Proteomes" id="UP000023152">
    <property type="component" value="Unassembled WGS sequence"/>
</dbReference>
<proteinExistence type="predicted"/>
<accession>X6NPL5</accession>
<evidence type="ECO:0000256" key="1">
    <source>
        <dbReference type="SAM" id="Phobius"/>
    </source>
</evidence>
<keyword evidence="1" id="KW-1133">Transmembrane helix</keyword>
<dbReference type="AlphaFoldDB" id="X6NPL5"/>
<feature type="transmembrane region" description="Helical" evidence="1">
    <location>
        <begin position="116"/>
        <end position="140"/>
    </location>
</feature>
<protein>
    <submittedName>
        <fullName evidence="2">Uncharacterized protein</fullName>
    </submittedName>
</protein>